<evidence type="ECO:0000313" key="3">
    <source>
        <dbReference type="Proteomes" id="UP001178507"/>
    </source>
</evidence>
<dbReference type="EMBL" id="CAUJNA010000443">
    <property type="protein sequence ID" value="CAJ1377089.1"/>
    <property type="molecule type" value="Genomic_DNA"/>
</dbReference>
<organism evidence="2 3">
    <name type="scientific">Effrenium voratum</name>
    <dbReference type="NCBI Taxonomy" id="2562239"/>
    <lineage>
        <taxon>Eukaryota</taxon>
        <taxon>Sar</taxon>
        <taxon>Alveolata</taxon>
        <taxon>Dinophyceae</taxon>
        <taxon>Suessiales</taxon>
        <taxon>Symbiodiniaceae</taxon>
        <taxon>Effrenium</taxon>
    </lineage>
</organism>
<proteinExistence type="predicted"/>
<name>A0AA36HXD3_9DINO</name>
<feature type="region of interest" description="Disordered" evidence="1">
    <location>
        <begin position="879"/>
        <end position="905"/>
    </location>
</feature>
<comment type="caution">
    <text evidence="2">The sequence shown here is derived from an EMBL/GenBank/DDBJ whole genome shotgun (WGS) entry which is preliminary data.</text>
</comment>
<dbReference type="Proteomes" id="UP001178507">
    <property type="component" value="Unassembled WGS sequence"/>
</dbReference>
<keyword evidence="3" id="KW-1185">Reference proteome</keyword>
<evidence type="ECO:0000256" key="1">
    <source>
        <dbReference type="SAM" id="MobiDB-lite"/>
    </source>
</evidence>
<gene>
    <name evidence="2" type="ORF">EVOR1521_LOCUS5987</name>
</gene>
<reference evidence="2" key="1">
    <citation type="submission" date="2023-08" db="EMBL/GenBank/DDBJ databases">
        <authorList>
            <person name="Chen Y."/>
            <person name="Shah S."/>
            <person name="Dougan E. K."/>
            <person name="Thang M."/>
            <person name="Chan C."/>
        </authorList>
    </citation>
    <scope>NUCLEOTIDE SEQUENCE</scope>
</reference>
<protein>
    <submittedName>
        <fullName evidence="2">Uncharacterized protein</fullName>
    </submittedName>
</protein>
<dbReference type="AlphaFoldDB" id="A0AA36HXD3"/>
<sequence length="905" mass="100398">MSVDAVLTMLQSATEMCNFLSDVLRAVLSSEEAPPRTKGLFLEAIPPLLLKAEVRSLAGGERLPGASAAEAAVRDMVTTYFPLNSREYQRSADEYSTYLVLLEGLFHALERSAPSMRLLPALHSTLRVQDHRESMRLREFAKRFVRHVLGADRPKTQALATFGALLHVFLDETLDDRLSDNTRFAVMEKLALPLLWELAASTNCKDCWVDFWPLLLQRADPDVSFANLRMRDVQALNLKVQEMACIYGMIEILFVRTSGEVLKEQIVPALGSSPSRDIILIAKRALRKPTGWERVDLGTLRRCQLRIYAALSAVVCATQTKQEMYSGWLFEKVVWDETMLEPWEVKKPDLSSLTPDTSYNSFQRQGYSFAYLAAALPGRGNARRAEQARAEESTLLGANLWAATPAFTQATLGTVGFGGEGTQRALGPLGRAAASKASQELTIMLPEKQRRKVAAATRGTASQVMSLVVTGSTDVFSGEGVPLPPGEEGAAMRLQALLAGRREDEKGTWQSEWMEHDEKLFPEGPSNDHAMALFLVLLRTMDVLLERFGLHGWLQSLLAIANKPSADFRLRLVLLRVLVHRAEALEQLLLGRSVEVFRFVASVLLDPRLCAEKRFHYLARDAVSTLLVPKLGQEETQALALPRDCMVDAERLLHQLQTTAPHKSTYWQKAHLGILRLFAAHYLRPGCPIQPDGRVLLRQLTAKNREIAIVLQQSGLRQLVIFLEYAGFNPIAPGGLEGGTEAQWKEALLSCVLAKDLQLAAYACGAVALLAKWHPATGREILQECCALVESPPIQARLQDRSEGLRLALCAEQLLVMCPWALSDAPEELNAMDELGPRRKLFARVLQRLPSSNVKALKALLCGLLEMCRDCVQPDESGVTMGDFDARRRPPRPTGDAHRAMRQGP</sequence>
<accession>A0AA36HXD3</accession>
<evidence type="ECO:0000313" key="2">
    <source>
        <dbReference type="EMBL" id="CAJ1377089.1"/>
    </source>
</evidence>